<evidence type="ECO:0000313" key="2">
    <source>
        <dbReference type="Proteomes" id="UP001596549"/>
    </source>
</evidence>
<name>A0ABW2NTZ7_9BACL</name>
<organism evidence="1 2">
    <name type="scientific">Fictibacillus iocasae</name>
    <dbReference type="NCBI Taxonomy" id="2715437"/>
    <lineage>
        <taxon>Bacteria</taxon>
        <taxon>Bacillati</taxon>
        <taxon>Bacillota</taxon>
        <taxon>Bacilli</taxon>
        <taxon>Bacillales</taxon>
        <taxon>Fictibacillaceae</taxon>
        <taxon>Fictibacillus</taxon>
    </lineage>
</organism>
<proteinExistence type="predicted"/>
<protein>
    <submittedName>
        <fullName evidence="1">DUF2536 family protein</fullName>
    </submittedName>
</protein>
<dbReference type="RefSeq" id="WP_379750297.1">
    <property type="nucleotide sequence ID" value="NZ_JBHTCP010000046.1"/>
</dbReference>
<comment type="caution">
    <text evidence="1">The sequence shown here is derived from an EMBL/GenBank/DDBJ whole genome shotgun (WGS) entry which is preliminary data.</text>
</comment>
<evidence type="ECO:0000313" key="1">
    <source>
        <dbReference type="EMBL" id="MFC7372733.1"/>
    </source>
</evidence>
<keyword evidence="2" id="KW-1185">Reference proteome</keyword>
<dbReference type="Proteomes" id="UP001596549">
    <property type="component" value="Unassembled WGS sequence"/>
</dbReference>
<dbReference type="EMBL" id="JBHTCP010000046">
    <property type="protein sequence ID" value="MFC7372733.1"/>
    <property type="molecule type" value="Genomic_DNA"/>
</dbReference>
<gene>
    <name evidence="1" type="ORF">ACFQPF_13725</name>
</gene>
<sequence length="73" mass="8186">MVFITELIHDKVESAEASSLKELEKKVNDLIDINKALMLEVHHVSHHVTPSPKGVLLYSALIHFKAKNTPDSQ</sequence>
<reference evidence="2" key="1">
    <citation type="journal article" date="2019" name="Int. J. Syst. Evol. Microbiol.">
        <title>The Global Catalogue of Microorganisms (GCM) 10K type strain sequencing project: providing services to taxonomists for standard genome sequencing and annotation.</title>
        <authorList>
            <consortium name="The Broad Institute Genomics Platform"/>
            <consortium name="The Broad Institute Genome Sequencing Center for Infectious Disease"/>
            <person name="Wu L."/>
            <person name="Ma J."/>
        </authorList>
    </citation>
    <scope>NUCLEOTIDE SEQUENCE [LARGE SCALE GENOMIC DNA]</scope>
    <source>
        <strain evidence="2">NBRC 106396</strain>
    </source>
</reference>
<accession>A0ABW2NTZ7</accession>
<dbReference type="Pfam" id="PF10750">
    <property type="entry name" value="DUF2536"/>
    <property type="match status" value="1"/>
</dbReference>
<dbReference type="InterPro" id="IPR019686">
    <property type="entry name" value="DUF2536"/>
</dbReference>